<dbReference type="AlphaFoldDB" id="A0AAV8SIB2"/>
<name>A0AAV8SIB2_9ROSI</name>
<reference evidence="8 9" key="1">
    <citation type="submission" date="2021-09" db="EMBL/GenBank/DDBJ databases">
        <title>Genomic insights and catalytic innovation underlie evolution of tropane alkaloids biosynthesis.</title>
        <authorList>
            <person name="Wang Y.-J."/>
            <person name="Tian T."/>
            <person name="Huang J.-P."/>
            <person name="Huang S.-X."/>
        </authorList>
    </citation>
    <scope>NUCLEOTIDE SEQUENCE [LARGE SCALE GENOMIC DNA]</scope>
    <source>
        <strain evidence="8">KIB-2018</strain>
        <tissue evidence="8">Leaf</tissue>
    </source>
</reference>
<evidence type="ECO:0000256" key="6">
    <source>
        <dbReference type="SAM" id="MobiDB-lite"/>
    </source>
</evidence>
<dbReference type="Gene3D" id="4.10.1000.10">
    <property type="entry name" value="Zinc finger, CCCH-type"/>
    <property type="match status" value="2"/>
</dbReference>
<feature type="compositionally biased region" description="Low complexity" evidence="6">
    <location>
        <begin position="23"/>
        <end position="32"/>
    </location>
</feature>
<evidence type="ECO:0000313" key="9">
    <source>
        <dbReference type="Proteomes" id="UP001159364"/>
    </source>
</evidence>
<feature type="zinc finger region" description="C3H1-type" evidence="5">
    <location>
        <begin position="367"/>
        <end position="395"/>
    </location>
</feature>
<comment type="caution">
    <text evidence="8">The sequence shown here is derived from an EMBL/GenBank/DDBJ whole genome shotgun (WGS) entry which is preliminary data.</text>
</comment>
<protein>
    <recommendedName>
        <fullName evidence="7">C3H1-type domain-containing protein</fullName>
    </recommendedName>
</protein>
<feature type="region of interest" description="Disordered" evidence="6">
    <location>
        <begin position="442"/>
        <end position="467"/>
    </location>
</feature>
<evidence type="ECO:0000256" key="4">
    <source>
        <dbReference type="ARBA" id="ARBA00023125"/>
    </source>
</evidence>
<sequence>MERFRYPNSLTNPNGGAEFGFNSSPSSLDSSPYGLHHTVGEDEFPEQSHKHLDLHKGKGRFTHDQVVVEESSVRKELEQKLSFGGAKNEEEGKHLNNLSEDELENGGNDDKHENVVWSEIGCGVDGINSGSISHQYPLRPDAEDCPFYMKNGSCKFGYNCRFNHPIRRQIMPVKEKIPEGEEAIERPGQSECKYYLMTGGCKYGNACRFNHSTPKYPVLPDSELNFLGLPIRPREKECPYYMRKGSCKFGASCKFNHPDPTAAEGSELPSAFGNGSSASLQGPSQSSVSSWSSSSALNEAAPCVPMMYSPTQGVATQNSEWNGYQAPVYPPERSMHLSPAYVMNNSATDPNLYGHQQQLVVNEYPERPGAPECSFYMKTGDCKFKSNCKYHHPKNRISKSPPCALSNKGLPLRPDQNICSHYSRYGICKFGPACKFNHPEQLPSSAGSRVDRPTPFGNSASEEASMA</sequence>
<keyword evidence="2 5" id="KW-0863">Zinc-finger</keyword>
<feature type="domain" description="C3H1-type" evidence="7">
    <location>
        <begin position="367"/>
        <end position="395"/>
    </location>
</feature>
<keyword evidence="4" id="KW-0238">DNA-binding</keyword>
<dbReference type="GO" id="GO:0008270">
    <property type="term" value="F:zinc ion binding"/>
    <property type="evidence" value="ECO:0007669"/>
    <property type="project" value="UniProtKB-KW"/>
</dbReference>
<organism evidence="8 9">
    <name type="scientific">Erythroxylum novogranatense</name>
    <dbReference type="NCBI Taxonomy" id="1862640"/>
    <lineage>
        <taxon>Eukaryota</taxon>
        <taxon>Viridiplantae</taxon>
        <taxon>Streptophyta</taxon>
        <taxon>Embryophyta</taxon>
        <taxon>Tracheophyta</taxon>
        <taxon>Spermatophyta</taxon>
        <taxon>Magnoliopsida</taxon>
        <taxon>eudicotyledons</taxon>
        <taxon>Gunneridae</taxon>
        <taxon>Pentapetalae</taxon>
        <taxon>rosids</taxon>
        <taxon>fabids</taxon>
        <taxon>Malpighiales</taxon>
        <taxon>Erythroxylaceae</taxon>
        <taxon>Erythroxylum</taxon>
    </lineage>
</organism>
<dbReference type="PROSITE" id="PS50103">
    <property type="entry name" value="ZF_C3H1"/>
    <property type="match status" value="5"/>
</dbReference>
<feature type="compositionally biased region" description="Low complexity" evidence="6">
    <location>
        <begin position="275"/>
        <end position="291"/>
    </location>
</feature>
<gene>
    <name evidence="8" type="ORF">K2173_001032</name>
</gene>
<dbReference type="GO" id="GO:0003677">
    <property type="term" value="F:DNA binding"/>
    <property type="evidence" value="ECO:0007669"/>
    <property type="project" value="UniProtKB-KW"/>
</dbReference>
<dbReference type="PANTHER" id="PTHR12506:SF20">
    <property type="entry name" value="ZINC FINGER CCCH DOMAIN-CONTAINING PROTEIN 67"/>
    <property type="match status" value="1"/>
</dbReference>
<evidence type="ECO:0000313" key="8">
    <source>
        <dbReference type="EMBL" id="KAJ8752006.1"/>
    </source>
</evidence>
<dbReference type="GO" id="GO:0003729">
    <property type="term" value="F:mRNA binding"/>
    <property type="evidence" value="ECO:0007669"/>
    <property type="project" value="UniProtKB-ARBA"/>
</dbReference>
<feature type="region of interest" description="Disordered" evidence="6">
    <location>
        <begin position="1"/>
        <end position="56"/>
    </location>
</feature>
<feature type="zinc finger region" description="C3H1-type" evidence="5">
    <location>
        <begin position="186"/>
        <end position="214"/>
    </location>
</feature>
<keyword evidence="1 5" id="KW-0479">Metal-binding</keyword>
<dbReference type="SMART" id="SM00356">
    <property type="entry name" value="ZnF_C3H1"/>
    <property type="match status" value="5"/>
</dbReference>
<feature type="zinc finger region" description="C3H1-type" evidence="5">
    <location>
        <begin position="139"/>
        <end position="167"/>
    </location>
</feature>
<feature type="zinc finger region" description="C3H1-type" evidence="5">
    <location>
        <begin position="232"/>
        <end position="260"/>
    </location>
</feature>
<evidence type="ECO:0000259" key="7">
    <source>
        <dbReference type="PROSITE" id="PS50103"/>
    </source>
</evidence>
<evidence type="ECO:0000256" key="1">
    <source>
        <dbReference type="ARBA" id="ARBA00022723"/>
    </source>
</evidence>
<evidence type="ECO:0000256" key="3">
    <source>
        <dbReference type="ARBA" id="ARBA00022833"/>
    </source>
</evidence>
<dbReference type="PANTHER" id="PTHR12506">
    <property type="entry name" value="PROTEIN PHOSPHATASE RELATED"/>
    <property type="match status" value="1"/>
</dbReference>
<feature type="zinc finger region" description="C3H1-type" evidence="5">
    <location>
        <begin position="413"/>
        <end position="441"/>
    </location>
</feature>
<dbReference type="InterPro" id="IPR000571">
    <property type="entry name" value="Znf_CCCH"/>
</dbReference>
<proteinExistence type="predicted"/>
<feature type="domain" description="C3H1-type" evidence="7">
    <location>
        <begin position="413"/>
        <end position="441"/>
    </location>
</feature>
<dbReference type="Pfam" id="PF00642">
    <property type="entry name" value="zf-CCCH"/>
    <property type="match status" value="5"/>
</dbReference>
<feature type="domain" description="C3H1-type" evidence="7">
    <location>
        <begin position="186"/>
        <end position="214"/>
    </location>
</feature>
<dbReference type="EMBL" id="JAIWQS010000010">
    <property type="protein sequence ID" value="KAJ8752006.1"/>
    <property type="molecule type" value="Genomic_DNA"/>
</dbReference>
<feature type="domain" description="C3H1-type" evidence="7">
    <location>
        <begin position="232"/>
        <end position="260"/>
    </location>
</feature>
<dbReference type="Gene3D" id="2.30.30.1190">
    <property type="match status" value="2"/>
</dbReference>
<dbReference type="Proteomes" id="UP001159364">
    <property type="component" value="Linkage Group LG10"/>
</dbReference>
<dbReference type="InterPro" id="IPR050974">
    <property type="entry name" value="Plant_ZF_CCCH"/>
</dbReference>
<dbReference type="InterPro" id="IPR036855">
    <property type="entry name" value="Znf_CCCH_sf"/>
</dbReference>
<keyword evidence="3 5" id="KW-0862">Zinc</keyword>
<feature type="region of interest" description="Disordered" evidence="6">
    <location>
        <begin position="264"/>
        <end position="291"/>
    </location>
</feature>
<keyword evidence="9" id="KW-1185">Reference proteome</keyword>
<evidence type="ECO:0000256" key="2">
    <source>
        <dbReference type="ARBA" id="ARBA00022771"/>
    </source>
</evidence>
<evidence type="ECO:0000256" key="5">
    <source>
        <dbReference type="PROSITE-ProRule" id="PRU00723"/>
    </source>
</evidence>
<feature type="compositionally biased region" description="Polar residues" evidence="6">
    <location>
        <begin position="456"/>
        <end position="467"/>
    </location>
</feature>
<feature type="compositionally biased region" description="Basic and acidic residues" evidence="6">
    <location>
        <begin position="46"/>
        <end position="56"/>
    </location>
</feature>
<feature type="domain" description="C3H1-type" evidence="7">
    <location>
        <begin position="139"/>
        <end position="167"/>
    </location>
</feature>
<accession>A0AAV8SIB2</accession>
<dbReference type="SUPFAM" id="SSF90229">
    <property type="entry name" value="CCCH zinc finger"/>
    <property type="match status" value="5"/>
</dbReference>